<gene>
    <name evidence="2" type="ORF">BpHYR1_018928</name>
</gene>
<proteinExistence type="predicted"/>
<keyword evidence="2" id="KW-0347">Helicase</keyword>
<feature type="compositionally biased region" description="Polar residues" evidence="1">
    <location>
        <begin position="52"/>
        <end position="61"/>
    </location>
</feature>
<dbReference type="OrthoDB" id="10472957at2759"/>
<feature type="compositionally biased region" description="Polar residues" evidence="1">
    <location>
        <begin position="71"/>
        <end position="84"/>
    </location>
</feature>
<keyword evidence="2" id="KW-0378">Hydrolase</keyword>
<dbReference type="AlphaFoldDB" id="A0A3M7S7F3"/>
<feature type="region of interest" description="Disordered" evidence="1">
    <location>
        <begin position="52"/>
        <end position="84"/>
    </location>
</feature>
<name>A0A3M7S7F3_BRAPC</name>
<reference evidence="2 3" key="1">
    <citation type="journal article" date="2018" name="Sci. Rep.">
        <title>Genomic signatures of local adaptation to the degree of environmental predictability in rotifers.</title>
        <authorList>
            <person name="Franch-Gras L."/>
            <person name="Hahn C."/>
            <person name="Garcia-Roger E.M."/>
            <person name="Carmona M.J."/>
            <person name="Serra M."/>
            <person name="Gomez A."/>
        </authorList>
    </citation>
    <scope>NUCLEOTIDE SEQUENCE [LARGE SCALE GENOMIC DNA]</scope>
    <source>
        <strain evidence="2">HYR1</strain>
    </source>
</reference>
<evidence type="ECO:0000256" key="1">
    <source>
        <dbReference type="SAM" id="MobiDB-lite"/>
    </source>
</evidence>
<sequence length="422" mass="49034">MPLDNLSKRFCPILEGCRRRGDIIGKKVQVGDIMCRKHYMRYYDRKDNKNVTNTINSIDQNSRTDDKNENTLDQNNYEAQPTTSTNIDRPIEVQNSIHDFDFGNEETVTQNVFPNKNKKVLEIKRGYASHSLCFICERKTGSKGMSVLSLEPTIDIYMKRDIFISRGARLCREHLTENYYVKVDHIFSIPVVSDNIGLTNEKILEIFEVRNAMIKDFVPNYLGAKRFSREQWLGQNTEMVKALFDLDDNQLAIIADESRKDIDPIFEPEKNNTIEELQLIENDWITKQKVFSDEIDNEEELPDVNSNNLNTKQRSCYDMGITDVIIGEYSMLTQAMFGLIDNRLRQATGKLEELFGDLYIILTVYLDQLLPVGGSPLYHYPQTTQLSSQGYYCYLQFEKAVCLETIVRQQNLNNDHDQERFI</sequence>
<dbReference type="STRING" id="10195.A0A3M7S7F3"/>
<protein>
    <submittedName>
        <fullName evidence="2">ATP-dependent DNA helicase PIF1</fullName>
    </submittedName>
</protein>
<evidence type="ECO:0000313" key="2">
    <source>
        <dbReference type="EMBL" id="RNA31557.1"/>
    </source>
</evidence>
<accession>A0A3M7S7F3</accession>
<dbReference type="EMBL" id="REGN01001929">
    <property type="protein sequence ID" value="RNA31557.1"/>
    <property type="molecule type" value="Genomic_DNA"/>
</dbReference>
<keyword evidence="3" id="KW-1185">Reference proteome</keyword>
<dbReference type="GO" id="GO:0004386">
    <property type="term" value="F:helicase activity"/>
    <property type="evidence" value="ECO:0007669"/>
    <property type="project" value="UniProtKB-KW"/>
</dbReference>
<keyword evidence="2" id="KW-0547">Nucleotide-binding</keyword>
<dbReference type="Proteomes" id="UP000276133">
    <property type="component" value="Unassembled WGS sequence"/>
</dbReference>
<comment type="caution">
    <text evidence="2">The sequence shown here is derived from an EMBL/GenBank/DDBJ whole genome shotgun (WGS) entry which is preliminary data.</text>
</comment>
<organism evidence="2 3">
    <name type="scientific">Brachionus plicatilis</name>
    <name type="common">Marine rotifer</name>
    <name type="synonym">Brachionus muelleri</name>
    <dbReference type="NCBI Taxonomy" id="10195"/>
    <lineage>
        <taxon>Eukaryota</taxon>
        <taxon>Metazoa</taxon>
        <taxon>Spiralia</taxon>
        <taxon>Gnathifera</taxon>
        <taxon>Rotifera</taxon>
        <taxon>Eurotatoria</taxon>
        <taxon>Monogononta</taxon>
        <taxon>Pseudotrocha</taxon>
        <taxon>Ploima</taxon>
        <taxon>Brachionidae</taxon>
        <taxon>Brachionus</taxon>
    </lineage>
</organism>
<evidence type="ECO:0000313" key="3">
    <source>
        <dbReference type="Proteomes" id="UP000276133"/>
    </source>
</evidence>
<keyword evidence="2" id="KW-0067">ATP-binding</keyword>